<dbReference type="SUPFAM" id="SSF56219">
    <property type="entry name" value="DNase I-like"/>
    <property type="match status" value="1"/>
</dbReference>
<dbReference type="EMBL" id="CAJOAZ010001964">
    <property type="protein sequence ID" value="CAF3878180.1"/>
    <property type="molecule type" value="Genomic_DNA"/>
</dbReference>
<organism evidence="2 3">
    <name type="scientific">Adineta steineri</name>
    <dbReference type="NCBI Taxonomy" id="433720"/>
    <lineage>
        <taxon>Eukaryota</taxon>
        <taxon>Metazoa</taxon>
        <taxon>Spiralia</taxon>
        <taxon>Gnathifera</taxon>
        <taxon>Rotifera</taxon>
        <taxon>Eurotatoria</taxon>
        <taxon>Bdelloidea</taxon>
        <taxon>Adinetida</taxon>
        <taxon>Adinetidae</taxon>
        <taxon>Adineta</taxon>
    </lineage>
</organism>
<evidence type="ECO:0000313" key="1">
    <source>
        <dbReference type="EMBL" id="CAF1429802.1"/>
    </source>
</evidence>
<dbReference type="Gene3D" id="3.60.10.10">
    <property type="entry name" value="Endonuclease/exonuclease/phosphatase"/>
    <property type="match status" value="1"/>
</dbReference>
<accession>A0A819G635</accession>
<sequence length="319" mass="35981">MATSMNWSSVEKTDSSTNKIQQGFVVISWNVLHMIHEINYVYDASPVIEQYSIKENWSNETLRLNDIIKILNDLLIKNAMTECFICLQEVPGDLLSMLRKMIDAHVGSVLTSKPLIHTHTYSRKPQIRNRQGGFLYSDSNESLVTIHYNPNTVFTETKSGLENAEKHFLIDDQILWTPCPSDPGKGALTVTSASGLSVINAHVPYDNKAAFSLLNNITWSNNNNPFVFVGDINRNSSAFMKILHEIIGDKSCSNLLFPITTDKPTRVGLRRDGTREKIWIDFYVVSASLKNLAILPVEVYDNIGDISDHYPILVQFKAM</sequence>
<name>A0A819G635_9BILA</name>
<evidence type="ECO:0000313" key="3">
    <source>
        <dbReference type="Proteomes" id="UP000663844"/>
    </source>
</evidence>
<gene>
    <name evidence="1" type="ORF">JYZ213_LOCUS39502</name>
    <name evidence="2" type="ORF">OXD698_LOCUS22744</name>
</gene>
<protein>
    <recommendedName>
        <fullName evidence="4">Endonuclease/exonuclease/phosphatase domain-containing protein</fullName>
    </recommendedName>
</protein>
<evidence type="ECO:0000313" key="2">
    <source>
        <dbReference type="EMBL" id="CAF3878180.1"/>
    </source>
</evidence>
<dbReference type="AlphaFoldDB" id="A0A819G635"/>
<reference evidence="2" key="1">
    <citation type="submission" date="2021-02" db="EMBL/GenBank/DDBJ databases">
        <authorList>
            <person name="Nowell W R."/>
        </authorList>
    </citation>
    <scope>NUCLEOTIDE SEQUENCE</scope>
</reference>
<comment type="caution">
    <text evidence="2">The sequence shown here is derived from an EMBL/GenBank/DDBJ whole genome shotgun (WGS) entry which is preliminary data.</text>
</comment>
<dbReference type="EMBL" id="CAJNOG010001294">
    <property type="protein sequence ID" value="CAF1429802.1"/>
    <property type="molecule type" value="Genomic_DNA"/>
</dbReference>
<dbReference type="Proteomes" id="UP000663844">
    <property type="component" value="Unassembled WGS sequence"/>
</dbReference>
<evidence type="ECO:0008006" key="4">
    <source>
        <dbReference type="Google" id="ProtNLM"/>
    </source>
</evidence>
<dbReference type="Proteomes" id="UP000663845">
    <property type="component" value="Unassembled WGS sequence"/>
</dbReference>
<proteinExistence type="predicted"/>
<dbReference type="InterPro" id="IPR036691">
    <property type="entry name" value="Endo/exonu/phosph_ase_sf"/>
</dbReference>